<name>A0ABN8YX17_RANTA</name>
<sequence>MSDPLSPRNGVASPGTPRPEPQTQGAAAASVSPSRGERPRHVPAGHAFPGPPPPESAGPALTSTPLKPRSAARGVVRGHFDSGPHASVRPGR</sequence>
<evidence type="ECO:0000313" key="3">
    <source>
        <dbReference type="Proteomes" id="UP001176941"/>
    </source>
</evidence>
<evidence type="ECO:0000256" key="1">
    <source>
        <dbReference type="SAM" id="MobiDB-lite"/>
    </source>
</evidence>
<evidence type="ECO:0000313" key="2">
    <source>
        <dbReference type="EMBL" id="CAI9165898.1"/>
    </source>
</evidence>
<dbReference type="Proteomes" id="UP001176941">
    <property type="component" value="Chromosome 25"/>
</dbReference>
<protein>
    <submittedName>
        <fullName evidence="2">Uncharacterized protein</fullName>
    </submittedName>
</protein>
<keyword evidence="3" id="KW-1185">Reference proteome</keyword>
<reference evidence="2" key="1">
    <citation type="submission" date="2023-04" db="EMBL/GenBank/DDBJ databases">
        <authorList>
            <consortium name="ELIXIR-Norway"/>
        </authorList>
    </citation>
    <scope>NUCLEOTIDE SEQUENCE [LARGE SCALE GENOMIC DNA]</scope>
</reference>
<gene>
    <name evidence="2" type="ORF">MRATA1EN1_LOCUS14860</name>
</gene>
<accession>A0ABN8YX17</accession>
<dbReference type="EMBL" id="OX459961">
    <property type="protein sequence ID" value="CAI9165898.1"/>
    <property type="molecule type" value="Genomic_DNA"/>
</dbReference>
<organism evidence="2 3">
    <name type="scientific">Rangifer tarandus platyrhynchus</name>
    <name type="common">Svalbard reindeer</name>
    <dbReference type="NCBI Taxonomy" id="3082113"/>
    <lineage>
        <taxon>Eukaryota</taxon>
        <taxon>Metazoa</taxon>
        <taxon>Chordata</taxon>
        <taxon>Craniata</taxon>
        <taxon>Vertebrata</taxon>
        <taxon>Euteleostomi</taxon>
        <taxon>Mammalia</taxon>
        <taxon>Eutheria</taxon>
        <taxon>Laurasiatheria</taxon>
        <taxon>Artiodactyla</taxon>
        <taxon>Ruminantia</taxon>
        <taxon>Pecora</taxon>
        <taxon>Cervidae</taxon>
        <taxon>Odocoileinae</taxon>
        <taxon>Rangifer</taxon>
    </lineage>
</organism>
<feature type="region of interest" description="Disordered" evidence="1">
    <location>
        <begin position="1"/>
        <end position="92"/>
    </location>
</feature>
<proteinExistence type="predicted"/>